<evidence type="ECO:0000256" key="15">
    <source>
        <dbReference type="SAM" id="Phobius"/>
    </source>
</evidence>
<keyword evidence="9 13" id="KW-0675">Receptor</keyword>
<feature type="compositionally biased region" description="Polar residues" evidence="14">
    <location>
        <begin position="336"/>
        <end position="353"/>
    </location>
</feature>
<keyword evidence="2" id="KW-1003">Cell membrane</keyword>
<keyword evidence="4 13" id="KW-0812">Transmembrane</keyword>
<evidence type="ECO:0000256" key="1">
    <source>
        <dbReference type="ARBA" id="ARBA00004651"/>
    </source>
</evidence>
<evidence type="ECO:0000259" key="16">
    <source>
        <dbReference type="PROSITE" id="PS50262"/>
    </source>
</evidence>
<protein>
    <submittedName>
        <fullName evidence="17">C-X-C chemokine receptor type 2</fullName>
    </submittedName>
</protein>
<dbReference type="InterPro" id="IPR000276">
    <property type="entry name" value="GPCR_Rhodpsn"/>
</dbReference>
<dbReference type="Ensembl" id="ENSMZET00005029200.1">
    <property type="protein sequence ID" value="ENSMZEP00005028301.1"/>
    <property type="gene ID" value="ENSMZEG00005021104.1"/>
</dbReference>
<evidence type="ECO:0000256" key="9">
    <source>
        <dbReference type="ARBA" id="ARBA00023170"/>
    </source>
</evidence>
<keyword evidence="10" id="KW-0325">Glycoprotein</keyword>
<dbReference type="PROSITE" id="PS00237">
    <property type="entry name" value="G_PROTEIN_RECEP_F1_1"/>
    <property type="match status" value="1"/>
</dbReference>
<feature type="transmembrane region" description="Helical" evidence="15">
    <location>
        <begin position="83"/>
        <end position="108"/>
    </location>
</feature>
<comment type="subcellular location">
    <subcellularLocation>
        <location evidence="1">Cell membrane</location>
        <topology evidence="1">Multi-pass membrane protein</topology>
    </subcellularLocation>
</comment>
<dbReference type="GO" id="GO:0009897">
    <property type="term" value="C:external side of plasma membrane"/>
    <property type="evidence" value="ECO:0007669"/>
    <property type="project" value="TreeGrafter"/>
</dbReference>
<keyword evidence="7 15" id="KW-0472">Membrane</keyword>
<feature type="transmembrane region" description="Helical" evidence="15">
    <location>
        <begin position="159"/>
        <end position="181"/>
    </location>
</feature>
<reference evidence="17" key="3">
    <citation type="submission" date="2025-09" db="UniProtKB">
        <authorList>
            <consortium name="Ensembl"/>
        </authorList>
    </citation>
    <scope>IDENTIFICATION</scope>
</reference>
<comment type="similarity">
    <text evidence="13">Belongs to the G-protein coupled receptor 1 family.</text>
</comment>
<name>A0A3P9D2H0_9CICH</name>
<evidence type="ECO:0000256" key="7">
    <source>
        <dbReference type="ARBA" id="ARBA00023136"/>
    </source>
</evidence>
<evidence type="ECO:0000256" key="5">
    <source>
        <dbReference type="ARBA" id="ARBA00022989"/>
    </source>
</evidence>
<dbReference type="AlphaFoldDB" id="A0A3P9D2H0"/>
<dbReference type="Proteomes" id="UP000265160">
    <property type="component" value="LG23"/>
</dbReference>
<proteinExistence type="inferred from homology"/>
<evidence type="ECO:0000256" key="14">
    <source>
        <dbReference type="SAM" id="MobiDB-lite"/>
    </source>
</evidence>
<dbReference type="PANTHER" id="PTHR10489">
    <property type="entry name" value="CELL ADHESION MOLECULE"/>
    <property type="match status" value="1"/>
</dbReference>
<dbReference type="InterPro" id="IPR050119">
    <property type="entry name" value="CCR1-9-like"/>
</dbReference>
<dbReference type="GO" id="GO:0016494">
    <property type="term" value="F:C-X-C chemokine receptor activity"/>
    <property type="evidence" value="ECO:0007669"/>
    <property type="project" value="InterPro"/>
</dbReference>
<keyword evidence="3" id="KW-0145">Chemotaxis</keyword>
<dbReference type="GO" id="GO:0030593">
    <property type="term" value="P:neutrophil chemotaxis"/>
    <property type="evidence" value="ECO:0007669"/>
    <property type="project" value="TreeGrafter"/>
</dbReference>
<dbReference type="Gene3D" id="1.20.1070.10">
    <property type="entry name" value="Rhodopsin 7-helix transmembrane proteins"/>
    <property type="match status" value="1"/>
</dbReference>
<dbReference type="KEGG" id="mze:101487265"/>
<evidence type="ECO:0000256" key="2">
    <source>
        <dbReference type="ARBA" id="ARBA00022475"/>
    </source>
</evidence>
<evidence type="ECO:0000256" key="13">
    <source>
        <dbReference type="RuleBase" id="RU000688"/>
    </source>
</evidence>
<feature type="domain" description="G-protein coupled receptors family 1 profile" evidence="16">
    <location>
        <begin position="63"/>
        <end position="309"/>
    </location>
</feature>
<evidence type="ECO:0000256" key="10">
    <source>
        <dbReference type="ARBA" id="ARBA00023180"/>
    </source>
</evidence>
<feature type="transmembrane region" description="Helical" evidence="15">
    <location>
        <begin position="292"/>
        <end position="312"/>
    </location>
</feature>
<dbReference type="PRINTS" id="PR00237">
    <property type="entry name" value="GPCRRHODOPSN"/>
</dbReference>
<dbReference type="Pfam" id="PF00001">
    <property type="entry name" value="7tm_1"/>
    <property type="match status" value="1"/>
</dbReference>
<feature type="transmembrane region" description="Helical" evidence="15">
    <location>
        <begin position="247"/>
        <end position="272"/>
    </location>
</feature>
<evidence type="ECO:0000256" key="3">
    <source>
        <dbReference type="ARBA" id="ARBA00022500"/>
    </source>
</evidence>
<keyword evidence="11 13" id="KW-0807">Transducer</keyword>
<comment type="subunit">
    <text evidence="12">Interacts with IL8. Interacts with GNAI2.</text>
</comment>
<evidence type="ECO:0000256" key="12">
    <source>
        <dbReference type="ARBA" id="ARBA00034130"/>
    </source>
</evidence>
<dbReference type="GeneTree" id="ENSGT01050000244848"/>
<dbReference type="GO" id="GO:0007204">
    <property type="term" value="P:positive regulation of cytosolic calcium ion concentration"/>
    <property type="evidence" value="ECO:0007669"/>
    <property type="project" value="TreeGrafter"/>
</dbReference>
<accession>A0A3P9D2H0</accession>
<dbReference type="STRING" id="106582.ENSMZEP00005028301"/>
<dbReference type="GO" id="GO:0019957">
    <property type="term" value="F:C-C chemokine binding"/>
    <property type="evidence" value="ECO:0007669"/>
    <property type="project" value="TreeGrafter"/>
</dbReference>
<evidence type="ECO:0000256" key="8">
    <source>
        <dbReference type="ARBA" id="ARBA00023157"/>
    </source>
</evidence>
<feature type="transmembrane region" description="Helical" evidence="15">
    <location>
        <begin position="44"/>
        <end position="71"/>
    </location>
</feature>
<dbReference type="InterPro" id="IPR000174">
    <property type="entry name" value="Chemokine_CXCR_1/2"/>
</dbReference>
<feature type="transmembrane region" description="Helical" evidence="15">
    <location>
        <begin position="128"/>
        <end position="147"/>
    </location>
</feature>
<keyword evidence="18" id="KW-1185">Reference proteome</keyword>
<evidence type="ECO:0000313" key="18">
    <source>
        <dbReference type="Proteomes" id="UP000265160"/>
    </source>
</evidence>
<evidence type="ECO:0000256" key="11">
    <source>
        <dbReference type="ARBA" id="ARBA00023224"/>
    </source>
</evidence>
<dbReference type="GO" id="GO:0019722">
    <property type="term" value="P:calcium-mediated signaling"/>
    <property type="evidence" value="ECO:0007669"/>
    <property type="project" value="TreeGrafter"/>
</dbReference>
<dbReference type="PANTHER" id="PTHR10489:SF930">
    <property type="entry name" value="C-X-C CHEMOKINE RECEPTOR TYPE 1-LIKE"/>
    <property type="match status" value="1"/>
</dbReference>
<evidence type="ECO:0000256" key="6">
    <source>
        <dbReference type="ARBA" id="ARBA00023040"/>
    </source>
</evidence>
<feature type="region of interest" description="Disordered" evidence="14">
    <location>
        <begin position="334"/>
        <end position="353"/>
    </location>
</feature>
<evidence type="ECO:0000313" key="17">
    <source>
        <dbReference type="Ensembl" id="ENSMZEP00005028301.1"/>
    </source>
</evidence>
<keyword evidence="6 13" id="KW-0297">G-protein coupled receptor</keyword>
<evidence type="ECO:0000256" key="4">
    <source>
        <dbReference type="ARBA" id="ARBA00022692"/>
    </source>
</evidence>
<reference evidence="17" key="2">
    <citation type="submission" date="2025-08" db="UniProtKB">
        <authorList>
            <consortium name="Ensembl"/>
        </authorList>
    </citation>
    <scope>IDENTIFICATION</scope>
</reference>
<keyword evidence="8" id="KW-1015">Disulfide bond</keyword>
<dbReference type="RefSeq" id="XP_004575239.2">
    <property type="nucleotide sequence ID" value="XM_004575182.3"/>
</dbReference>
<dbReference type="GO" id="GO:0006955">
    <property type="term" value="P:immune response"/>
    <property type="evidence" value="ECO:0007669"/>
    <property type="project" value="TreeGrafter"/>
</dbReference>
<dbReference type="SUPFAM" id="SSF81321">
    <property type="entry name" value="Family A G protein-coupled receptor-like"/>
    <property type="match status" value="1"/>
</dbReference>
<organism evidence="17 18">
    <name type="scientific">Maylandia zebra</name>
    <name type="common">zebra mbuna</name>
    <dbReference type="NCBI Taxonomy" id="106582"/>
    <lineage>
        <taxon>Eukaryota</taxon>
        <taxon>Metazoa</taxon>
        <taxon>Chordata</taxon>
        <taxon>Craniata</taxon>
        <taxon>Vertebrata</taxon>
        <taxon>Euteleostomi</taxon>
        <taxon>Actinopterygii</taxon>
        <taxon>Neopterygii</taxon>
        <taxon>Teleostei</taxon>
        <taxon>Neoteleostei</taxon>
        <taxon>Acanthomorphata</taxon>
        <taxon>Ovalentaria</taxon>
        <taxon>Cichlomorphae</taxon>
        <taxon>Cichliformes</taxon>
        <taxon>Cichlidae</taxon>
        <taxon>African cichlids</taxon>
        <taxon>Pseudocrenilabrinae</taxon>
        <taxon>Haplochromini</taxon>
        <taxon>Maylandia</taxon>
        <taxon>Maylandia zebra complex</taxon>
    </lineage>
</organism>
<keyword evidence="5 15" id="KW-1133">Transmembrane helix</keyword>
<dbReference type="GO" id="GO:0016493">
    <property type="term" value="F:C-C chemokine receptor activity"/>
    <property type="evidence" value="ECO:0007669"/>
    <property type="project" value="TreeGrafter"/>
</dbReference>
<feature type="transmembrane region" description="Helical" evidence="15">
    <location>
        <begin position="209"/>
        <end position="235"/>
    </location>
</feature>
<sequence length="353" mass="39789">MSFFYEFEENYFENDSIVNGSNASSTYTPDLDTLECGYKPMEPLAAIILCKILIGIFLLAIPGNMLVGWVIRTSQQTLTPSDVYLFHLTIADGLMALTLPFFAVALIQGWIFGDFLCKFLNLVMDANFYTSIIFLACISIDRYLVIVHARETLKSRQRMCSKMLCTAVWALGCALALPALFKHVNKKMICSVSFDIGSSTVWRIATRGFIHIFGFLVPAIVMISCYSITVARLLLTRGFQKHRAMRVIITVVIAFLLCWTPYQITIMVDILLRANVVQFNCAMRKSVSTAVVATHCLALLHSCINPFLYAFVGEKFRKKMKLLLHRKLRQERMSGSRFSRSTSQTSEGIGTVL</sequence>
<dbReference type="InterPro" id="IPR017452">
    <property type="entry name" value="GPCR_Rhodpsn_7TM"/>
</dbReference>
<dbReference type="PRINTS" id="PR00427">
    <property type="entry name" value="INTRLEUKIN8R"/>
</dbReference>
<reference evidence="17 18" key="1">
    <citation type="journal article" date="2014" name="Nature">
        <title>The genomic substrate for adaptive radiation in African cichlid fish.</title>
        <authorList>
            <person name="Brawand D."/>
            <person name="Wagner C.E."/>
            <person name="Li Y.I."/>
            <person name="Malinsky M."/>
            <person name="Keller I."/>
            <person name="Fan S."/>
            <person name="Simakov O."/>
            <person name="Ng A.Y."/>
            <person name="Lim Z.W."/>
            <person name="Bezault E."/>
            <person name="Turner-Maier J."/>
            <person name="Johnson J."/>
            <person name="Alcazar R."/>
            <person name="Noh H.J."/>
            <person name="Russell P."/>
            <person name="Aken B."/>
            <person name="Alfoldi J."/>
            <person name="Amemiya C."/>
            <person name="Azzouzi N."/>
            <person name="Baroiller J.F."/>
            <person name="Barloy-Hubler F."/>
            <person name="Berlin A."/>
            <person name="Bloomquist R."/>
            <person name="Carleton K.L."/>
            <person name="Conte M.A."/>
            <person name="D'Cotta H."/>
            <person name="Eshel O."/>
            <person name="Gaffney L."/>
            <person name="Galibert F."/>
            <person name="Gante H.F."/>
            <person name="Gnerre S."/>
            <person name="Greuter L."/>
            <person name="Guyon R."/>
            <person name="Haddad N.S."/>
            <person name="Haerty W."/>
            <person name="Harris R.M."/>
            <person name="Hofmann H.A."/>
            <person name="Hourlier T."/>
            <person name="Hulata G."/>
            <person name="Jaffe D.B."/>
            <person name="Lara M."/>
            <person name="Lee A.P."/>
            <person name="MacCallum I."/>
            <person name="Mwaiko S."/>
            <person name="Nikaido M."/>
            <person name="Nishihara H."/>
            <person name="Ozouf-Costaz C."/>
            <person name="Penman D.J."/>
            <person name="Przybylski D."/>
            <person name="Rakotomanga M."/>
            <person name="Renn S.C.P."/>
            <person name="Ribeiro F.J."/>
            <person name="Ron M."/>
            <person name="Salzburger W."/>
            <person name="Sanchez-Pulido L."/>
            <person name="Santos M.E."/>
            <person name="Searle S."/>
            <person name="Sharpe T."/>
            <person name="Swofford R."/>
            <person name="Tan F.J."/>
            <person name="Williams L."/>
            <person name="Young S."/>
            <person name="Yin S."/>
            <person name="Okada N."/>
            <person name="Kocher T.D."/>
            <person name="Miska E.A."/>
            <person name="Lander E.S."/>
            <person name="Venkatesh B."/>
            <person name="Fernald R.D."/>
            <person name="Meyer A."/>
            <person name="Ponting C.P."/>
            <person name="Streelman J.T."/>
            <person name="Lindblad-Toh K."/>
            <person name="Seehausen O."/>
            <person name="Di Palma F."/>
        </authorList>
    </citation>
    <scope>NUCLEOTIDE SEQUENCE</scope>
</reference>
<dbReference type="PROSITE" id="PS50262">
    <property type="entry name" value="G_PROTEIN_RECEP_F1_2"/>
    <property type="match status" value="1"/>
</dbReference>